<keyword evidence="2" id="KW-0472">Membrane</keyword>
<name>A0ABS9KWH8_9BACT</name>
<dbReference type="Pfam" id="PF01103">
    <property type="entry name" value="Omp85"/>
    <property type="match status" value="1"/>
</dbReference>
<protein>
    <submittedName>
        <fullName evidence="5">Outer membrane protein assembly factor</fullName>
    </submittedName>
</protein>
<keyword evidence="6" id="KW-1185">Reference proteome</keyword>
<feature type="signal peptide" evidence="3">
    <location>
        <begin position="1"/>
        <end position="29"/>
    </location>
</feature>
<dbReference type="Proteomes" id="UP001165367">
    <property type="component" value="Unassembled WGS sequence"/>
</dbReference>
<dbReference type="InterPro" id="IPR000184">
    <property type="entry name" value="Bac_surfAg_D15"/>
</dbReference>
<organism evidence="5 6">
    <name type="scientific">Terrimonas ginsenosidimutans</name>
    <dbReference type="NCBI Taxonomy" id="2908004"/>
    <lineage>
        <taxon>Bacteria</taxon>
        <taxon>Pseudomonadati</taxon>
        <taxon>Bacteroidota</taxon>
        <taxon>Chitinophagia</taxon>
        <taxon>Chitinophagales</taxon>
        <taxon>Chitinophagaceae</taxon>
        <taxon>Terrimonas</taxon>
    </lineage>
</organism>
<dbReference type="RefSeq" id="WP_237875254.1">
    <property type="nucleotide sequence ID" value="NZ_JAKLTR010000015.1"/>
</dbReference>
<dbReference type="Gene3D" id="2.40.160.50">
    <property type="entry name" value="membrane protein fhac: a member of the omp85/tpsb transporter family"/>
    <property type="match status" value="1"/>
</dbReference>
<comment type="subcellular location">
    <subcellularLocation>
        <location evidence="1">Membrane</location>
    </subcellularLocation>
</comment>
<reference evidence="5" key="1">
    <citation type="submission" date="2022-01" db="EMBL/GenBank/DDBJ databases">
        <authorList>
            <person name="Jo J.-H."/>
            <person name="Im W.-T."/>
        </authorList>
    </citation>
    <scope>NUCLEOTIDE SEQUENCE</scope>
    <source>
        <strain evidence="5">NA20</strain>
    </source>
</reference>
<comment type="caution">
    <text evidence="5">The sequence shown here is derived from an EMBL/GenBank/DDBJ whole genome shotgun (WGS) entry which is preliminary data.</text>
</comment>
<feature type="chain" id="PRO_5047528629" evidence="3">
    <location>
        <begin position="30"/>
        <end position="391"/>
    </location>
</feature>
<keyword evidence="3" id="KW-0732">Signal</keyword>
<proteinExistence type="predicted"/>
<evidence type="ECO:0000313" key="6">
    <source>
        <dbReference type="Proteomes" id="UP001165367"/>
    </source>
</evidence>
<evidence type="ECO:0000256" key="2">
    <source>
        <dbReference type="ARBA" id="ARBA00023136"/>
    </source>
</evidence>
<evidence type="ECO:0000256" key="1">
    <source>
        <dbReference type="ARBA" id="ARBA00004370"/>
    </source>
</evidence>
<evidence type="ECO:0000313" key="5">
    <source>
        <dbReference type="EMBL" id="MCG2616717.1"/>
    </source>
</evidence>
<accession>A0ABS9KWH8</accession>
<evidence type="ECO:0000256" key="3">
    <source>
        <dbReference type="SAM" id="SignalP"/>
    </source>
</evidence>
<dbReference type="EMBL" id="JAKLTR010000015">
    <property type="protein sequence ID" value="MCG2616717.1"/>
    <property type="molecule type" value="Genomic_DNA"/>
</dbReference>
<evidence type="ECO:0000259" key="4">
    <source>
        <dbReference type="Pfam" id="PF01103"/>
    </source>
</evidence>
<gene>
    <name evidence="5" type="ORF">LZZ85_20630</name>
</gene>
<sequence length="391" mass="44563">MNQTLKKPFFAKISSLLLLAVCFNDTAVAQDETPAQKRPNFLMRQVNRIFNDTAADNQPSLTYYPSFAYAPETGIELGASILKLFRAKQDPANRLSEIQAFAFFTFNSQYGLWIDNAIYGDKDKWFFLGRTRLQRFPLFYYGIGSETKPHNYAVVDANNIIFRQRILRKIKPNFFIGPEVDFQLLSDVNFKQPDQDPHELPTGSNGSTNLGLGVAVVYDNRHNVLNVREGLFAELAFLQYSPGWGSKYRFNSINADLRSFHRVSKRNVFAWQMYATFLHGEVPFNQMALMGGDMGMRGYYQGRFRDRNLVGTQAEFRMLPLSFSKRIGAAVFGGAAVVAPKLNHIHARNVRYSGGVGLRYLLFPKKDIYLRFDLGFTTEGSSFYIYSGEAF</sequence>
<feature type="domain" description="Bacterial surface antigen (D15)" evidence="4">
    <location>
        <begin position="202"/>
        <end position="361"/>
    </location>
</feature>